<dbReference type="InterPro" id="IPR051086">
    <property type="entry name" value="RNase_D-like"/>
</dbReference>
<evidence type="ECO:0000313" key="8">
    <source>
        <dbReference type="EMBL" id="TCV06161.1"/>
    </source>
</evidence>
<dbReference type="InterPro" id="IPR006292">
    <property type="entry name" value="RNase_D"/>
</dbReference>
<dbReference type="PANTHER" id="PTHR47649">
    <property type="entry name" value="RIBONUCLEASE D"/>
    <property type="match status" value="1"/>
</dbReference>
<keyword evidence="9" id="KW-1185">Reference proteome</keyword>
<dbReference type="HAMAP" id="MF_01899">
    <property type="entry name" value="RNase_D"/>
    <property type="match status" value="1"/>
</dbReference>
<comment type="similarity">
    <text evidence="6">Belongs to the RNase D family.</text>
</comment>
<evidence type="ECO:0000256" key="5">
    <source>
        <dbReference type="ARBA" id="ARBA00022839"/>
    </source>
</evidence>
<organism evidence="8 9">
    <name type="scientific">Samsonia erythrinae</name>
    <dbReference type="NCBI Taxonomy" id="160434"/>
    <lineage>
        <taxon>Bacteria</taxon>
        <taxon>Pseudomonadati</taxon>
        <taxon>Pseudomonadota</taxon>
        <taxon>Gammaproteobacteria</taxon>
        <taxon>Enterobacterales</taxon>
        <taxon>Pectobacteriaceae</taxon>
        <taxon>Samsonia</taxon>
    </lineage>
</organism>
<dbReference type="InterPro" id="IPR048579">
    <property type="entry name" value="RNAseD_HRDC_C"/>
</dbReference>
<dbReference type="SUPFAM" id="SSF53098">
    <property type="entry name" value="Ribonuclease H-like"/>
    <property type="match status" value="1"/>
</dbReference>
<dbReference type="CDD" id="cd06142">
    <property type="entry name" value="RNaseD_exo"/>
    <property type="match status" value="1"/>
</dbReference>
<comment type="function">
    <text evidence="6">Exonuclease involved in the 3' processing of various precursor tRNAs. Initiates hydrolysis at the 3'-terminus of an RNA molecule and releases 5'-mononucleotides.</text>
</comment>
<dbReference type="Pfam" id="PF21293">
    <property type="entry name" value="RNAseD_HRDC_C"/>
    <property type="match status" value="1"/>
</dbReference>
<dbReference type="GO" id="GO:0033890">
    <property type="term" value="F:ribonuclease D activity"/>
    <property type="evidence" value="ECO:0007669"/>
    <property type="project" value="UniProtKB-UniRule"/>
</dbReference>
<dbReference type="InterPro" id="IPR012337">
    <property type="entry name" value="RNaseH-like_sf"/>
</dbReference>
<dbReference type="EMBL" id="SMBY01000004">
    <property type="protein sequence ID" value="TCV06161.1"/>
    <property type="molecule type" value="Genomic_DNA"/>
</dbReference>
<evidence type="ECO:0000256" key="4">
    <source>
        <dbReference type="ARBA" id="ARBA00022801"/>
    </source>
</evidence>
<dbReference type="Pfam" id="PF00570">
    <property type="entry name" value="HRDC"/>
    <property type="match status" value="1"/>
</dbReference>
<dbReference type="EC" id="3.1.13.5" evidence="6"/>
<dbReference type="InterPro" id="IPR002562">
    <property type="entry name" value="3'-5'_exonuclease_dom"/>
</dbReference>
<dbReference type="InterPro" id="IPR002121">
    <property type="entry name" value="HRDC_dom"/>
</dbReference>
<keyword evidence="3 6" id="KW-0540">Nuclease</keyword>
<evidence type="ECO:0000313" key="9">
    <source>
        <dbReference type="Proteomes" id="UP000295433"/>
    </source>
</evidence>
<evidence type="ECO:0000256" key="6">
    <source>
        <dbReference type="HAMAP-Rule" id="MF_01899"/>
    </source>
</evidence>
<dbReference type="PROSITE" id="PS50967">
    <property type="entry name" value="HRDC"/>
    <property type="match status" value="1"/>
</dbReference>
<dbReference type="SUPFAM" id="SSF47819">
    <property type="entry name" value="HRDC-like"/>
    <property type="match status" value="2"/>
</dbReference>
<dbReference type="GO" id="GO:0042780">
    <property type="term" value="P:tRNA 3'-end processing"/>
    <property type="evidence" value="ECO:0007669"/>
    <property type="project" value="UniProtKB-UniRule"/>
</dbReference>
<evidence type="ECO:0000259" key="7">
    <source>
        <dbReference type="PROSITE" id="PS50967"/>
    </source>
</evidence>
<dbReference type="FunFam" id="3.30.420.10:FF:000060">
    <property type="entry name" value="Ribonuclease D"/>
    <property type="match status" value="1"/>
</dbReference>
<comment type="cofactor">
    <cofactor evidence="6">
        <name>a divalent metal cation</name>
        <dbReference type="ChEBI" id="CHEBI:60240"/>
    </cofactor>
</comment>
<dbReference type="InterPro" id="IPR044876">
    <property type="entry name" value="HRDC_dom_sf"/>
</dbReference>
<feature type="domain" description="HRDC" evidence="7">
    <location>
        <begin position="210"/>
        <end position="289"/>
    </location>
</feature>
<comment type="subcellular location">
    <subcellularLocation>
        <location evidence="6">Cytoplasm</location>
    </subcellularLocation>
</comment>
<dbReference type="Proteomes" id="UP000295433">
    <property type="component" value="Unassembled WGS sequence"/>
</dbReference>
<name>A0A4R3VRG0_9GAMM</name>
<dbReference type="GO" id="GO:0008408">
    <property type="term" value="F:3'-5' exonuclease activity"/>
    <property type="evidence" value="ECO:0007669"/>
    <property type="project" value="InterPro"/>
</dbReference>
<dbReference type="PANTHER" id="PTHR47649:SF1">
    <property type="entry name" value="RIBONUCLEASE D"/>
    <property type="match status" value="1"/>
</dbReference>
<comment type="caution">
    <text evidence="8">The sequence shown here is derived from an EMBL/GenBank/DDBJ whole genome shotgun (WGS) entry which is preliminary data.</text>
</comment>
<dbReference type="Gene3D" id="1.10.150.80">
    <property type="entry name" value="HRDC domain"/>
    <property type="match status" value="2"/>
</dbReference>
<proteinExistence type="inferred from homology"/>
<dbReference type="GO" id="GO:0000166">
    <property type="term" value="F:nucleotide binding"/>
    <property type="evidence" value="ECO:0007669"/>
    <property type="project" value="InterPro"/>
</dbReference>
<sequence length="374" mass="42267">MNYQLITSNIGLEQVCAQARRHPRVALDTEFVRTRTYYPQLGLIQLYDGEQLSLIDPLTITDWSSFQALLRDEQVTKFLHAGSEDLEVFLNAFGVLPTPFIDTQILAAFLGKPLSYGFAALVSDLLQVSLDKSESRTDWLARPLSEKQCDYAAADVFYLLPMATQLVSETEAAGWLNASLDECGQLCRRKLDILAPELAYREIGNAWQLRGRHLACLQRLAEWRLRKARERDSAVNFVVREEHLWQVARFLPTSLGELSSLGLSGPEIRYHGKTLLDFVAQTEGIAEAACPPPVINLIDYPGYKKAFKEIKALVQRVSEQSGLSAELLASRRQINRLLNWHWKLSEQESGVPEMLSGWRNQLYGDALRDILKGC</sequence>
<evidence type="ECO:0000256" key="2">
    <source>
        <dbReference type="ARBA" id="ARBA00022694"/>
    </source>
</evidence>
<evidence type="ECO:0000256" key="3">
    <source>
        <dbReference type="ARBA" id="ARBA00022722"/>
    </source>
</evidence>
<keyword evidence="2 6" id="KW-0819">tRNA processing</keyword>
<dbReference type="Gene3D" id="3.30.420.10">
    <property type="entry name" value="Ribonuclease H-like superfamily/Ribonuclease H"/>
    <property type="match status" value="1"/>
</dbReference>
<dbReference type="NCBIfam" id="TIGR01388">
    <property type="entry name" value="rnd"/>
    <property type="match status" value="1"/>
</dbReference>
<dbReference type="InterPro" id="IPR010997">
    <property type="entry name" value="HRDC-like_sf"/>
</dbReference>
<comment type="catalytic activity">
    <reaction evidence="6">
        <text>Exonucleolytic cleavage that removes extra residues from the 3'-terminus of tRNA to produce 5'-mononucleotides.</text>
        <dbReference type="EC" id="3.1.13.5"/>
    </reaction>
</comment>
<dbReference type="AlphaFoldDB" id="A0A4R3VRG0"/>
<keyword evidence="4 6" id="KW-0378">Hydrolase</keyword>
<dbReference type="Pfam" id="PF01612">
    <property type="entry name" value="DNA_pol_A_exo1"/>
    <property type="match status" value="1"/>
</dbReference>
<dbReference type="SMART" id="SM00474">
    <property type="entry name" value="35EXOc"/>
    <property type="match status" value="1"/>
</dbReference>
<dbReference type="OrthoDB" id="9800549at2"/>
<protein>
    <recommendedName>
        <fullName evidence="6">Ribonuclease D</fullName>
        <shortName evidence="6">RNase D</shortName>
        <ecNumber evidence="6">3.1.13.5</ecNumber>
    </recommendedName>
</protein>
<keyword evidence="5 6" id="KW-0269">Exonuclease</keyword>
<dbReference type="GO" id="GO:0003676">
    <property type="term" value="F:nucleic acid binding"/>
    <property type="evidence" value="ECO:0007669"/>
    <property type="project" value="InterPro"/>
</dbReference>
<gene>
    <name evidence="6" type="primary">rnd</name>
    <name evidence="8" type="ORF">EDC54_10463</name>
</gene>
<keyword evidence="1 6" id="KW-0963">Cytoplasm</keyword>
<dbReference type="NCBIfam" id="NF008089">
    <property type="entry name" value="PRK10829.1"/>
    <property type="match status" value="1"/>
</dbReference>
<reference evidence="8 9" key="1">
    <citation type="submission" date="2019-03" db="EMBL/GenBank/DDBJ databases">
        <title>Genomic Encyclopedia of Type Strains, Phase IV (KMG-IV): sequencing the most valuable type-strain genomes for metagenomic binning, comparative biology and taxonomic classification.</title>
        <authorList>
            <person name="Goeker M."/>
        </authorList>
    </citation>
    <scope>NUCLEOTIDE SEQUENCE [LARGE SCALE GENOMIC DNA]</scope>
    <source>
        <strain evidence="8 9">DSM 16730</strain>
    </source>
</reference>
<evidence type="ECO:0000256" key="1">
    <source>
        <dbReference type="ARBA" id="ARBA00022490"/>
    </source>
</evidence>
<dbReference type="InterPro" id="IPR036397">
    <property type="entry name" value="RNaseH_sf"/>
</dbReference>
<dbReference type="SMART" id="SM00341">
    <property type="entry name" value="HRDC"/>
    <property type="match status" value="1"/>
</dbReference>
<dbReference type="RefSeq" id="WP_132455264.1">
    <property type="nucleotide sequence ID" value="NZ_JAWIZJ010000004.1"/>
</dbReference>
<accession>A0A4R3VRG0</accession>
<dbReference type="GO" id="GO:0005737">
    <property type="term" value="C:cytoplasm"/>
    <property type="evidence" value="ECO:0007669"/>
    <property type="project" value="UniProtKB-SubCell"/>
</dbReference>